<feature type="signal peptide" evidence="2">
    <location>
        <begin position="1"/>
        <end position="22"/>
    </location>
</feature>
<gene>
    <name evidence="3" type="ORF">APLA_LOCUS2684</name>
</gene>
<dbReference type="EMBL" id="CADEBD010000249">
    <property type="protein sequence ID" value="CAB3226613.1"/>
    <property type="molecule type" value="Genomic_DNA"/>
</dbReference>
<feature type="region of interest" description="Disordered" evidence="1">
    <location>
        <begin position="25"/>
        <end position="56"/>
    </location>
</feature>
<evidence type="ECO:0000313" key="4">
    <source>
        <dbReference type="Proteomes" id="UP000494256"/>
    </source>
</evidence>
<dbReference type="AlphaFoldDB" id="A0A8S0Z2M3"/>
<feature type="compositionally biased region" description="Polar residues" evidence="1">
    <location>
        <begin position="36"/>
        <end position="56"/>
    </location>
</feature>
<reference evidence="3 4" key="1">
    <citation type="submission" date="2020-04" db="EMBL/GenBank/DDBJ databases">
        <authorList>
            <person name="Wallbank WR R."/>
            <person name="Pardo Diaz C."/>
            <person name="Kozak K."/>
            <person name="Martin S."/>
            <person name="Jiggins C."/>
            <person name="Moest M."/>
            <person name="Warren A I."/>
            <person name="Byers J.R.P. K."/>
            <person name="Montejo-Kovacevich G."/>
            <person name="Yen C E."/>
        </authorList>
    </citation>
    <scope>NUCLEOTIDE SEQUENCE [LARGE SCALE GENOMIC DNA]</scope>
</reference>
<accession>A0A8S0Z2M3</accession>
<dbReference type="OrthoDB" id="7312725at2759"/>
<keyword evidence="2" id="KW-0732">Signal</keyword>
<protein>
    <submittedName>
        <fullName evidence="3">Uncharacterized protein</fullName>
    </submittedName>
</protein>
<name>A0A8S0Z2M3_ARCPL</name>
<evidence type="ECO:0000256" key="2">
    <source>
        <dbReference type="SAM" id="SignalP"/>
    </source>
</evidence>
<comment type="caution">
    <text evidence="3">The sequence shown here is derived from an EMBL/GenBank/DDBJ whole genome shotgun (WGS) entry which is preliminary data.</text>
</comment>
<organism evidence="3 4">
    <name type="scientific">Arctia plantaginis</name>
    <name type="common">Wood tiger moth</name>
    <name type="synonym">Phalaena plantaginis</name>
    <dbReference type="NCBI Taxonomy" id="874455"/>
    <lineage>
        <taxon>Eukaryota</taxon>
        <taxon>Metazoa</taxon>
        <taxon>Ecdysozoa</taxon>
        <taxon>Arthropoda</taxon>
        <taxon>Hexapoda</taxon>
        <taxon>Insecta</taxon>
        <taxon>Pterygota</taxon>
        <taxon>Neoptera</taxon>
        <taxon>Endopterygota</taxon>
        <taxon>Lepidoptera</taxon>
        <taxon>Glossata</taxon>
        <taxon>Ditrysia</taxon>
        <taxon>Noctuoidea</taxon>
        <taxon>Erebidae</taxon>
        <taxon>Arctiinae</taxon>
        <taxon>Arctia</taxon>
    </lineage>
</organism>
<evidence type="ECO:0000256" key="1">
    <source>
        <dbReference type="SAM" id="MobiDB-lite"/>
    </source>
</evidence>
<feature type="chain" id="PRO_5035911959" evidence="2">
    <location>
        <begin position="23"/>
        <end position="196"/>
    </location>
</feature>
<dbReference type="Proteomes" id="UP000494256">
    <property type="component" value="Unassembled WGS sequence"/>
</dbReference>
<feature type="region of interest" description="Disordered" evidence="1">
    <location>
        <begin position="167"/>
        <end position="196"/>
    </location>
</feature>
<sequence length="196" mass="21450">MGILMFLRITVLSFINFGRDNADSPEAHGRPDAGAATSTVSPADVVNSSEVSPDDSQSAELYGQYEDEINGFINAMSLAIDDFMLPIMSDLTEDRRDQVKVTAINGFFGFFNYIMLMYKNADNGTNFINDDQNFSLDGNDITVEFEALEPLDEDSVLIPSTTTSKIETTAEAEVKPAVDPIPDVETNPKSTKGKIE</sequence>
<evidence type="ECO:0000313" key="3">
    <source>
        <dbReference type="EMBL" id="CAB3226613.1"/>
    </source>
</evidence>
<proteinExistence type="predicted"/>